<feature type="signal peptide" evidence="1">
    <location>
        <begin position="1"/>
        <end position="24"/>
    </location>
</feature>
<evidence type="ECO:0000259" key="2">
    <source>
        <dbReference type="PROSITE" id="PS50835"/>
    </source>
</evidence>
<dbReference type="InterPro" id="IPR013106">
    <property type="entry name" value="Ig_V-set"/>
</dbReference>
<dbReference type="InterPro" id="IPR007110">
    <property type="entry name" value="Ig-like_dom"/>
</dbReference>
<dbReference type="Pfam" id="PF07686">
    <property type="entry name" value="V-set"/>
    <property type="match status" value="1"/>
</dbReference>
<evidence type="ECO:0000313" key="3">
    <source>
        <dbReference type="EMBL" id="KAJ8724054.1"/>
    </source>
</evidence>
<dbReference type="PROSITE" id="PS50835">
    <property type="entry name" value="IG_LIKE"/>
    <property type="match status" value="1"/>
</dbReference>
<dbReference type="SUPFAM" id="SSF48726">
    <property type="entry name" value="Immunoglobulin"/>
    <property type="match status" value="1"/>
</dbReference>
<sequence>MGRRMRLTPAPIYVFLLICTGGYAFIPGVDGPVSNVEALEGGDVTLLCDSTPDSSDDEFMILVWYKNNMPIYSFEIPDKQWSEPSFNTSARLRADIRSQPTSVTISSLSEDDQAMYHCRVDFRLSPTRNVGINVTVVGKTTSF</sequence>
<dbReference type="SMART" id="SM00409">
    <property type="entry name" value="IG"/>
    <property type="match status" value="1"/>
</dbReference>
<dbReference type="PANTHER" id="PTHR23278">
    <property type="entry name" value="SIDESTEP PROTEIN"/>
    <property type="match status" value="1"/>
</dbReference>
<dbReference type="InterPro" id="IPR036179">
    <property type="entry name" value="Ig-like_dom_sf"/>
</dbReference>
<keyword evidence="4" id="KW-1185">Reference proteome</keyword>
<dbReference type="InterPro" id="IPR003599">
    <property type="entry name" value="Ig_sub"/>
</dbReference>
<dbReference type="EMBL" id="JARGEI010000011">
    <property type="protein sequence ID" value="KAJ8724054.1"/>
    <property type="molecule type" value="Genomic_DNA"/>
</dbReference>
<keyword evidence="1" id="KW-0732">Signal</keyword>
<name>A0AAD8DUH1_MYTSE</name>
<reference evidence="3" key="1">
    <citation type="submission" date="2023-03" db="EMBL/GenBank/DDBJ databases">
        <title>Chromosome-level genomes of two armyworms, Mythimna separata and Mythimna loreyi, provide insights into the biosynthesis and reception of sex pheromones.</title>
        <authorList>
            <person name="Zhao H."/>
        </authorList>
    </citation>
    <scope>NUCLEOTIDE SEQUENCE</scope>
    <source>
        <strain evidence="3">BeijingLab</strain>
        <tissue evidence="3">Pupa</tissue>
    </source>
</reference>
<gene>
    <name evidence="3" type="ORF">PYW07_008034</name>
</gene>
<protein>
    <recommendedName>
        <fullName evidence="2">Ig-like domain-containing protein</fullName>
    </recommendedName>
</protein>
<evidence type="ECO:0000313" key="4">
    <source>
        <dbReference type="Proteomes" id="UP001231518"/>
    </source>
</evidence>
<comment type="caution">
    <text evidence="3">The sequence shown here is derived from an EMBL/GenBank/DDBJ whole genome shotgun (WGS) entry which is preliminary data.</text>
</comment>
<feature type="domain" description="Ig-like" evidence="2">
    <location>
        <begin position="27"/>
        <end position="135"/>
    </location>
</feature>
<dbReference type="Proteomes" id="UP001231518">
    <property type="component" value="Chromosome 20"/>
</dbReference>
<dbReference type="Gene3D" id="2.60.40.10">
    <property type="entry name" value="Immunoglobulins"/>
    <property type="match status" value="1"/>
</dbReference>
<organism evidence="3 4">
    <name type="scientific">Mythimna separata</name>
    <name type="common">Oriental armyworm</name>
    <name type="synonym">Pseudaletia separata</name>
    <dbReference type="NCBI Taxonomy" id="271217"/>
    <lineage>
        <taxon>Eukaryota</taxon>
        <taxon>Metazoa</taxon>
        <taxon>Ecdysozoa</taxon>
        <taxon>Arthropoda</taxon>
        <taxon>Hexapoda</taxon>
        <taxon>Insecta</taxon>
        <taxon>Pterygota</taxon>
        <taxon>Neoptera</taxon>
        <taxon>Endopterygota</taxon>
        <taxon>Lepidoptera</taxon>
        <taxon>Glossata</taxon>
        <taxon>Ditrysia</taxon>
        <taxon>Noctuoidea</taxon>
        <taxon>Noctuidae</taxon>
        <taxon>Noctuinae</taxon>
        <taxon>Hadenini</taxon>
        <taxon>Mythimna</taxon>
    </lineage>
</organism>
<accession>A0AAD8DUH1</accession>
<dbReference type="InterPro" id="IPR013783">
    <property type="entry name" value="Ig-like_fold"/>
</dbReference>
<feature type="chain" id="PRO_5042265261" description="Ig-like domain-containing protein" evidence="1">
    <location>
        <begin position="25"/>
        <end position="143"/>
    </location>
</feature>
<dbReference type="PANTHER" id="PTHR23278:SF19">
    <property type="entry name" value="OBSCURIN"/>
    <property type="match status" value="1"/>
</dbReference>
<dbReference type="AlphaFoldDB" id="A0AAD8DUH1"/>
<evidence type="ECO:0000256" key="1">
    <source>
        <dbReference type="SAM" id="SignalP"/>
    </source>
</evidence>
<proteinExistence type="predicted"/>